<organism evidence="1 2">
    <name type="scientific">Pseudoalteromonas rubra</name>
    <dbReference type="NCBI Taxonomy" id="43658"/>
    <lineage>
        <taxon>Bacteria</taxon>
        <taxon>Pseudomonadati</taxon>
        <taxon>Pseudomonadota</taxon>
        <taxon>Gammaproteobacteria</taxon>
        <taxon>Alteromonadales</taxon>
        <taxon>Pseudoalteromonadaceae</taxon>
        <taxon>Pseudoalteromonas</taxon>
    </lineage>
</organism>
<evidence type="ECO:0000313" key="2">
    <source>
        <dbReference type="Proteomes" id="UP000016480"/>
    </source>
</evidence>
<protein>
    <submittedName>
        <fullName evidence="1">Uncharacterized protein</fullName>
    </submittedName>
</protein>
<evidence type="ECO:0000313" key="1">
    <source>
        <dbReference type="EMBL" id="KAF7786485.1"/>
    </source>
</evidence>
<dbReference type="AlphaFoldDB" id="A0A8T0C937"/>
<comment type="caution">
    <text evidence="1">The sequence shown here is derived from an EMBL/GenBank/DDBJ whole genome shotgun (WGS) entry which is preliminary data.</text>
</comment>
<reference evidence="1 2" key="1">
    <citation type="journal article" date="2012" name="J. Bacteriol.">
        <title>Genome sequence of the cycloprodigiosin-producing bacterial strain Pseudoalteromonas rubra ATCC 29570(T).</title>
        <authorList>
            <person name="Xie B.B."/>
            <person name="Shu Y.L."/>
            <person name="Qin Q.L."/>
            <person name="Rong J.C."/>
            <person name="Zhang X.Y."/>
            <person name="Chen X.L."/>
            <person name="Zhou B.C."/>
            <person name="Zhang Y.Z."/>
        </authorList>
    </citation>
    <scope>NUCLEOTIDE SEQUENCE [LARGE SCALE GENOMIC DNA]</scope>
    <source>
        <strain evidence="1 2">DSM 6842</strain>
    </source>
</reference>
<gene>
    <name evidence="1" type="ORF">PRUB_a1067</name>
</gene>
<dbReference type="EMBL" id="AHCD03000035">
    <property type="protein sequence ID" value="KAF7786485.1"/>
    <property type="molecule type" value="Genomic_DNA"/>
</dbReference>
<name>A0A8T0C937_9GAMM</name>
<proteinExistence type="predicted"/>
<dbReference type="Proteomes" id="UP000016480">
    <property type="component" value="Unassembled WGS sequence"/>
</dbReference>
<accession>A0A8T0C937</accession>
<sequence>MGSGWDDGAAYVFIENKVDYKPLILDMLDENEMSSYETLITFTFAEFLLDDEDVYSKLKKISESYPKKHVRCFWHDVLNGRFEQVPISSQKPSGDKNQFVAYRFVDQGTACK</sequence>